<dbReference type="VEuPathDB" id="FungiDB:SPRG_08903"/>
<gene>
    <name evidence="2" type="ORF">SPRG_08903</name>
</gene>
<name>A0A067C4A3_SAPPC</name>
<keyword evidence="3" id="KW-1185">Reference proteome</keyword>
<dbReference type="PANTHER" id="PTHR37066:SF1">
    <property type="entry name" value="LNS2_PITP DOMAIN-CONTAINING PROTEIN"/>
    <property type="match status" value="1"/>
</dbReference>
<protein>
    <recommendedName>
        <fullName evidence="1">Helicase-associated domain-containing protein</fullName>
    </recommendedName>
</protein>
<reference evidence="2 3" key="1">
    <citation type="journal article" date="2013" name="PLoS Genet.">
        <title>Distinctive expansion of potential virulence genes in the genome of the oomycete fish pathogen Saprolegnia parasitica.</title>
        <authorList>
            <person name="Jiang R.H."/>
            <person name="de Bruijn I."/>
            <person name="Haas B.J."/>
            <person name="Belmonte R."/>
            <person name="Lobach L."/>
            <person name="Christie J."/>
            <person name="van den Ackerveken G."/>
            <person name="Bottin A."/>
            <person name="Bulone V."/>
            <person name="Diaz-Moreno S.M."/>
            <person name="Dumas B."/>
            <person name="Fan L."/>
            <person name="Gaulin E."/>
            <person name="Govers F."/>
            <person name="Grenville-Briggs L.J."/>
            <person name="Horner N.R."/>
            <person name="Levin J.Z."/>
            <person name="Mammella M."/>
            <person name="Meijer H.J."/>
            <person name="Morris P."/>
            <person name="Nusbaum C."/>
            <person name="Oome S."/>
            <person name="Phillips A.J."/>
            <person name="van Rooyen D."/>
            <person name="Rzeszutek E."/>
            <person name="Saraiva M."/>
            <person name="Secombes C.J."/>
            <person name="Seidl M.F."/>
            <person name="Snel B."/>
            <person name="Stassen J.H."/>
            <person name="Sykes S."/>
            <person name="Tripathy S."/>
            <person name="van den Berg H."/>
            <person name="Vega-Arreguin J.C."/>
            <person name="Wawra S."/>
            <person name="Young S.K."/>
            <person name="Zeng Q."/>
            <person name="Dieguez-Uribeondo J."/>
            <person name="Russ C."/>
            <person name="Tyler B.M."/>
            <person name="van West P."/>
        </authorList>
    </citation>
    <scope>NUCLEOTIDE SEQUENCE [LARGE SCALE GENOMIC DNA]</scope>
    <source>
        <strain evidence="2 3">CBS 223.65</strain>
    </source>
</reference>
<evidence type="ECO:0000313" key="2">
    <source>
        <dbReference type="EMBL" id="KDO25604.1"/>
    </source>
</evidence>
<evidence type="ECO:0000313" key="3">
    <source>
        <dbReference type="Proteomes" id="UP000030745"/>
    </source>
</evidence>
<dbReference type="PANTHER" id="PTHR37066">
    <property type="entry name" value="HELICASE-ASSOCIATED"/>
    <property type="match status" value="1"/>
</dbReference>
<sequence>MARPASVPLAVCVMEGDAILQRSLTHALPSTTFVDILKAFAAGQYAHRVGGAVVRVGDAASKILNHAADMDEVDMYMTYDDALHVLGEIKKVVFLLAPPSAVPFLAPPPPLYATSAPAPYTLTTKKRRLQNRTATSLESQHNMVTIANILHQAQPAHVKYLVLPSRYKVPAADPFPLQLRGSTIDVMVFRQAYKVRILEPDIVAALDALHFVWDVQEHKRDMNLLALRTYKQICGDLLVPERFHVPEDAAWPSEVWNLHLGRVVRKIRSYGPDGPVQRKEELLAMGFVWEHADFQWNIHLTALQIYRRLHGHIKVPQFFKVPHEEDADVANWPRDMWGLHLGRIVNRLRLTMDTMPASHKRALDDLGMVWVASKKFSWEHRLLGLTTFKRLYGHLKVPKSFQVPERDPQWPAHIWKMQLGWVVKDLRNKEDTMPHERKLQLLQLDFVWKKAPELDLLPRNTPDLLANLPDTSSHVVEII</sequence>
<organism evidence="2 3">
    <name type="scientific">Saprolegnia parasitica (strain CBS 223.65)</name>
    <dbReference type="NCBI Taxonomy" id="695850"/>
    <lineage>
        <taxon>Eukaryota</taxon>
        <taxon>Sar</taxon>
        <taxon>Stramenopiles</taxon>
        <taxon>Oomycota</taxon>
        <taxon>Saprolegniomycetes</taxon>
        <taxon>Saprolegniales</taxon>
        <taxon>Saprolegniaceae</taxon>
        <taxon>Saprolegnia</taxon>
    </lineage>
</organism>
<evidence type="ECO:0000259" key="1">
    <source>
        <dbReference type="Pfam" id="PF03457"/>
    </source>
</evidence>
<dbReference type="InterPro" id="IPR005114">
    <property type="entry name" value="Helicase_assoc"/>
</dbReference>
<dbReference type="EMBL" id="KK583230">
    <property type="protein sequence ID" value="KDO25604.1"/>
    <property type="molecule type" value="Genomic_DNA"/>
</dbReference>
<accession>A0A067C4A3</accession>
<dbReference type="OMA" id="SHVVEII"/>
<dbReference type="Proteomes" id="UP000030745">
    <property type="component" value="Unassembled WGS sequence"/>
</dbReference>
<dbReference type="AlphaFoldDB" id="A0A067C4A3"/>
<feature type="domain" description="Helicase-associated" evidence="1">
    <location>
        <begin position="293"/>
        <end position="368"/>
    </location>
</feature>
<dbReference type="RefSeq" id="XP_012203638.1">
    <property type="nucleotide sequence ID" value="XM_012348248.1"/>
</dbReference>
<dbReference type="Pfam" id="PF03457">
    <property type="entry name" value="HA"/>
    <property type="match status" value="1"/>
</dbReference>
<dbReference type="STRING" id="695850.A0A067C4A3"/>
<dbReference type="GeneID" id="24131106"/>
<dbReference type="OrthoDB" id="70932at2759"/>
<proteinExistence type="predicted"/>
<dbReference type="KEGG" id="spar:SPRG_08903"/>